<dbReference type="SMART" id="SM00382">
    <property type="entry name" value="AAA"/>
    <property type="match status" value="1"/>
</dbReference>
<dbReference type="PANTHER" id="PTHR35807">
    <property type="entry name" value="TRANSCRIPTIONAL REGULATOR REDD-RELATED"/>
    <property type="match status" value="1"/>
</dbReference>
<organism evidence="7 8">
    <name type="scientific">Petropleomorpha daqingensis</name>
    <dbReference type="NCBI Taxonomy" id="2026353"/>
    <lineage>
        <taxon>Bacteria</taxon>
        <taxon>Bacillati</taxon>
        <taxon>Actinomycetota</taxon>
        <taxon>Actinomycetes</taxon>
        <taxon>Geodermatophilales</taxon>
        <taxon>Geodermatophilaceae</taxon>
        <taxon>Petropleomorpha</taxon>
    </lineage>
</organism>
<dbReference type="SUPFAM" id="SSF52540">
    <property type="entry name" value="P-loop containing nucleoside triphosphate hydrolases"/>
    <property type="match status" value="1"/>
</dbReference>
<dbReference type="CDD" id="cd15831">
    <property type="entry name" value="BTAD"/>
    <property type="match status" value="1"/>
</dbReference>
<evidence type="ECO:0000256" key="3">
    <source>
        <dbReference type="ARBA" id="ARBA00023125"/>
    </source>
</evidence>
<evidence type="ECO:0000259" key="6">
    <source>
        <dbReference type="PROSITE" id="PS51755"/>
    </source>
</evidence>
<dbReference type="RefSeq" id="WP_179720414.1">
    <property type="nucleotide sequence ID" value="NZ_JACBZT010000001.1"/>
</dbReference>
<dbReference type="PROSITE" id="PS51755">
    <property type="entry name" value="OMPR_PHOB"/>
    <property type="match status" value="1"/>
</dbReference>
<dbReference type="SUPFAM" id="SSF46894">
    <property type="entry name" value="C-terminal effector domain of the bipartite response regulators"/>
    <property type="match status" value="1"/>
</dbReference>
<dbReference type="InterPro" id="IPR001867">
    <property type="entry name" value="OmpR/PhoB-type_DNA-bd"/>
</dbReference>
<dbReference type="InterPro" id="IPR036388">
    <property type="entry name" value="WH-like_DNA-bd_sf"/>
</dbReference>
<dbReference type="InterPro" id="IPR027417">
    <property type="entry name" value="P-loop_NTPase"/>
</dbReference>
<sequence length="1073" mass="114705">MLRVGVLGDLEVERDGVPVPLGGRKPRQLLALLVAARGRTVATERLIDQLWGDEPPPKVLTALHVYVAKLRRELEPRRGPRERPEVLITRPSGYALVLPERAVDADRFEQLVAGAALDEALGLWRGPAYAGLTEAPALAAEAGRLEEVRLAAVEQLWAARLDRGEDAVGELTSLVAAHPTRERLWALLVVALYRSGRQTDALEALRRVRAHLADELGIDPGPELRRLEEEVLRQDDALLAAPAPAARRTEPAVEPVAVVRADLLVRTQRLVEQAAAGSGRVLLVTGEPGIGKTRLARAVAEQAAAAGMRRAEGAWDAEGSPPLWGWTRALGADLAAPVEGGEDTATATFRLADAALTRLTRDGGSCLVLDDVQWADPDSLRLLGRLAGMVAGAPVLLVVLCREPAADTPGLVGLFGTLTRLGAERIALSGLDAAETRAVVRQTTGVEIGPAVGERIRERTDGNPFYVLELVRLLAEEGALADPGAGAWRLVPHGVRDTVRHRLAELPPGVRDAVAAVAVLGRSADLDVLEAYWADDVALLDEALDAALAAGLLTADGNGRIGFPHALVRDAVHGDLSPTTRRRMHERAAETIERARVGHLDEHAVALAEHYRLAGPAHTRAAWTYAERAARSAAAAGAHGDAARLLASAADLQAGDPLAEPVERERVLVAWGTALRRSGRIAEAWAPLRDAAESALVRGDARAAAGALLVVTEQVLWSWRTEHAADEDAVALWQRVLAVLPPAEDGLRARCLAALAVEVLHDPPGGRCAAWADEALALARRQDDVAVRIDVLHVLVNALRRPDLMPRRVPACDELVELCARRGDERSLAVALAKRALNHSAFGRPDDALADLQRALVLAERHRLAPALMIIHLGRAVLFQARGEWAASEEALEAAELVQSTLLMAGAGIGASVRATALLAQGRLPEDGELVSTAERVHPAFADLRALLLVRAGRTAEARAVLGAWREQPDLPWDYLWVTGAAVRALLWAELADADAVAELRRRLEPFADRIADGAMAAGFLGSVHHALATLALAAGDLPAARAEAQAARDLHRRLGWTPWERLSQELLGRIPA</sequence>
<dbReference type="InterPro" id="IPR051677">
    <property type="entry name" value="AfsR-DnrI-RedD_regulator"/>
</dbReference>
<keyword evidence="4" id="KW-0804">Transcription</keyword>
<dbReference type="InterPro" id="IPR011990">
    <property type="entry name" value="TPR-like_helical_dom_sf"/>
</dbReference>
<protein>
    <submittedName>
        <fullName evidence="7">DNA-binding SARP family transcriptional activator/tetratricopeptide (TPR) repeat protein</fullName>
    </submittedName>
</protein>
<evidence type="ECO:0000256" key="4">
    <source>
        <dbReference type="ARBA" id="ARBA00023163"/>
    </source>
</evidence>
<keyword evidence="3 5" id="KW-0238">DNA-binding</keyword>
<evidence type="ECO:0000313" key="8">
    <source>
        <dbReference type="Proteomes" id="UP000541969"/>
    </source>
</evidence>
<dbReference type="PANTHER" id="PTHR35807:SF1">
    <property type="entry name" value="TRANSCRIPTIONAL REGULATOR REDD"/>
    <property type="match status" value="1"/>
</dbReference>
<dbReference type="InterPro" id="IPR003593">
    <property type="entry name" value="AAA+_ATPase"/>
</dbReference>
<dbReference type="GO" id="GO:0003677">
    <property type="term" value="F:DNA binding"/>
    <property type="evidence" value="ECO:0007669"/>
    <property type="project" value="UniProtKB-UniRule"/>
</dbReference>
<name>A0A853CJH9_9ACTN</name>
<dbReference type="Pfam" id="PF03704">
    <property type="entry name" value="BTAD"/>
    <property type="match status" value="1"/>
</dbReference>
<feature type="DNA-binding region" description="OmpR/PhoB-type" evidence="5">
    <location>
        <begin position="1"/>
        <end position="98"/>
    </location>
</feature>
<evidence type="ECO:0000256" key="1">
    <source>
        <dbReference type="ARBA" id="ARBA00005820"/>
    </source>
</evidence>
<evidence type="ECO:0000313" key="7">
    <source>
        <dbReference type="EMBL" id="NYJ08085.1"/>
    </source>
</evidence>
<dbReference type="SUPFAM" id="SSF48452">
    <property type="entry name" value="TPR-like"/>
    <property type="match status" value="2"/>
</dbReference>
<dbReference type="InterPro" id="IPR016032">
    <property type="entry name" value="Sig_transdc_resp-reg_C-effctor"/>
</dbReference>
<dbReference type="Pfam" id="PF00486">
    <property type="entry name" value="Trans_reg_C"/>
    <property type="match status" value="1"/>
</dbReference>
<gene>
    <name evidence="7" type="ORF">GGQ55_004363</name>
</gene>
<accession>A0A853CJH9</accession>
<reference evidence="7 8" key="1">
    <citation type="submission" date="2020-07" db="EMBL/GenBank/DDBJ databases">
        <title>Sequencing the genomes of 1000 actinobacteria strains.</title>
        <authorList>
            <person name="Klenk H.-P."/>
        </authorList>
    </citation>
    <scope>NUCLEOTIDE SEQUENCE [LARGE SCALE GENOMIC DNA]</scope>
    <source>
        <strain evidence="7 8">DSM 104001</strain>
    </source>
</reference>
<dbReference type="Gene3D" id="3.40.50.300">
    <property type="entry name" value="P-loop containing nucleotide triphosphate hydrolases"/>
    <property type="match status" value="1"/>
</dbReference>
<comment type="caution">
    <text evidence="7">The sequence shown here is derived from an EMBL/GenBank/DDBJ whole genome shotgun (WGS) entry which is preliminary data.</text>
</comment>
<dbReference type="EMBL" id="JACBZT010000001">
    <property type="protein sequence ID" value="NYJ08085.1"/>
    <property type="molecule type" value="Genomic_DNA"/>
</dbReference>
<dbReference type="Pfam" id="PF13191">
    <property type="entry name" value="AAA_16"/>
    <property type="match status" value="1"/>
</dbReference>
<evidence type="ECO:0000256" key="2">
    <source>
        <dbReference type="ARBA" id="ARBA00023015"/>
    </source>
</evidence>
<feature type="domain" description="OmpR/PhoB-type" evidence="6">
    <location>
        <begin position="1"/>
        <end position="98"/>
    </location>
</feature>
<proteinExistence type="inferred from homology"/>
<dbReference type="Gene3D" id="1.10.10.10">
    <property type="entry name" value="Winged helix-like DNA-binding domain superfamily/Winged helix DNA-binding domain"/>
    <property type="match status" value="1"/>
</dbReference>
<dbReference type="GO" id="GO:0000160">
    <property type="term" value="P:phosphorelay signal transduction system"/>
    <property type="evidence" value="ECO:0007669"/>
    <property type="project" value="InterPro"/>
</dbReference>
<dbReference type="Proteomes" id="UP000541969">
    <property type="component" value="Unassembled WGS sequence"/>
</dbReference>
<dbReference type="AlphaFoldDB" id="A0A853CJH9"/>
<dbReference type="SMART" id="SM00862">
    <property type="entry name" value="Trans_reg_C"/>
    <property type="match status" value="1"/>
</dbReference>
<keyword evidence="2" id="KW-0805">Transcription regulation</keyword>
<dbReference type="Gene3D" id="1.25.40.10">
    <property type="entry name" value="Tetratricopeptide repeat domain"/>
    <property type="match status" value="2"/>
</dbReference>
<dbReference type="GO" id="GO:0006355">
    <property type="term" value="P:regulation of DNA-templated transcription"/>
    <property type="evidence" value="ECO:0007669"/>
    <property type="project" value="InterPro"/>
</dbReference>
<dbReference type="InterPro" id="IPR005158">
    <property type="entry name" value="BTAD"/>
</dbReference>
<keyword evidence="8" id="KW-1185">Reference proteome</keyword>
<evidence type="ECO:0000256" key="5">
    <source>
        <dbReference type="PROSITE-ProRule" id="PRU01091"/>
    </source>
</evidence>
<comment type="similarity">
    <text evidence="1">Belongs to the AfsR/DnrI/RedD regulatory family.</text>
</comment>
<dbReference type="SMART" id="SM01043">
    <property type="entry name" value="BTAD"/>
    <property type="match status" value="1"/>
</dbReference>
<dbReference type="InterPro" id="IPR041664">
    <property type="entry name" value="AAA_16"/>
</dbReference>